<name>A0ACA9P7Y6_9GLOM</name>
<dbReference type="Proteomes" id="UP000789920">
    <property type="component" value="Unassembled WGS sequence"/>
</dbReference>
<comment type="caution">
    <text evidence="1">The sequence shown here is derived from an EMBL/GenBank/DDBJ whole genome shotgun (WGS) entry which is preliminary data.</text>
</comment>
<evidence type="ECO:0000313" key="2">
    <source>
        <dbReference type="Proteomes" id="UP000789920"/>
    </source>
</evidence>
<feature type="non-terminal residue" evidence="1">
    <location>
        <position position="1"/>
    </location>
</feature>
<sequence>WANRKDGVIVFKKPNIFPAVSLLILQYIYTGVLDLTNQSGFIILALLVASDELFLNKLVDYVQKHLINEESSWLKNIPLSLCTQFLSSKEFSALDKDIFLKLVMRDDLDIEEIDTWKYLIKWGTAQSAPKGKSKADVANWGDNDFASFKRFLDPFIPHIRFHEISRDDFYFHVRPYKKAIPENLYEDLVAYLMANVNPKVSKLPSRCGSINIDSVIIERDKAAAIINWIEKRAIFARKPLYQFRLTYRATRDGFDYNKFMANNCSGAILGLIKVSDSERIIGGYNPLGLRNNAYNYNRGYYGSARWEATNDSFIFCFENVNGSDTHILSRVRNSAAAIYSYDANWLNFGNSDLILNGQNGSCTQSQYEKKISNVRSNGLFTKISGVINGTTSNGLHVVEFHDHRNVIVQS</sequence>
<reference evidence="1" key="1">
    <citation type="submission" date="2021-06" db="EMBL/GenBank/DDBJ databases">
        <authorList>
            <person name="Kallberg Y."/>
            <person name="Tangrot J."/>
            <person name="Rosling A."/>
        </authorList>
    </citation>
    <scope>NUCLEOTIDE SEQUENCE</scope>
    <source>
        <strain evidence="1">MA461A</strain>
    </source>
</reference>
<accession>A0ACA9P7Y6</accession>
<gene>
    <name evidence="1" type="ORF">RPERSI_LOCUS9556</name>
</gene>
<dbReference type="EMBL" id="CAJVQC010018155">
    <property type="protein sequence ID" value="CAG8691161.1"/>
    <property type="molecule type" value="Genomic_DNA"/>
</dbReference>
<protein>
    <submittedName>
        <fullName evidence="1">29857_t:CDS:1</fullName>
    </submittedName>
</protein>
<organism evidence="1 2">
    <name type="scientific">Racocetra persica</name>
    <dbReference type="NCBI Taxonomy" id="160502"/>
    <lineage>
        <taxon>Eukaryota</taxon>
        <taxon>Fungi</taxon>
        <taxon>Fungi incertae sedis</taxon>
        <taxon>Mucoromycota</taxon>
        <taxon>Glomeromycotina</taxon>
        <taxon>Glomeromycetes</taxon>
        <taxon>Diversisporales</taxon>
        <taxon>Gigasporaceae</taxon>
        <taxon>Racocetra</taxon>
    </lineage>
</organism>
<proteinExistence type="predicted"/>
<keyword evidence="2" id="KW-1185">Reference proteome</keyword>
<evidence type="ECO:0000313" key="1">
    <source>
        <dbReference type="EMBL" id="CAG8691161.1"/>
    </source>
</evidence>